<protein>
    <submittedName>
        <fullName evidence="1">Uncharacterized protein</fullName>
    </submittedName>
</protein>
<organism evidence="1 2">
    <name type="scientific">Ramularia collo-cygni</name>
    <dbReference type="NCBI Taxonomy" id="112498"/>
    <lineage>
        <taxon>Eukaryota</taxon>
        <taxon>Fungi</taxon>
        <taxon>Dikarya</taxon>
        <taxon>Ascomycota</taxon>
        <taxon>Pezizomycotina</taxon>
        <taxon>Dothideomycetes</taxon>
        <taxon>Dothideomycetidae</taxon>
        <taxon>Mycosphaerellales</taxon>
        <taxon>Mycosphaerellaceae</taxon>
        <taxon>Ramularia</taxon>
    </lineage>
</organism>
<dbReference type="AlphaFoldDB" id="A0A2D3UZ02"/>
<keyword evidence="2" id="KW-1185">Reference proteome</keyword>
<accession>A0A2D3UZ02</accession>
<name>A0A2D3UZ02_9PEZI</name>
<reference evidence="1 2" key="1">
    <citation type="submission" date="2016-03" db="EMBL/GenBank/DDBJ databases">
        <authorList>
            <person name="Ploux O."/>
        </authorList>
    </citation>
    <scope>NUCLEOTIDE SEQUENCE [LARGE SCALE GENOMIC DNA]</scope>
    <source>
        <strain evidence="1 2">URUG2</strain>
    </source>
</reference>
<gene>
    <name evidence="1" type="ORF">RCC_12018</name>
</gene>
<sequence length="27" mass="3198">MEHRSLSSSCCLRTVQRLIASEWNQVY</sequence>
<proteinExistence type="predicted"/>
<dbReference type="EMBL" id="FJUY01000001">
    <property type="protein sequence ID" value="CZT15404.1"/>
    <property type="molecule type" value="Genomic_DNA"/>
</dbReference>
<dbReference type="Proteomes" id="UP000225277">
    <property type="component" value="Unassembled WGS sequence"/>
</dbReference>
<evidence type="ECO:0000313" key="2">
    <source>
        <dbReference type="Proteomes" id="UP000225277"/>
    </source>
</evidence>
<evidence type="ECO:0000313" key="1">
    <source>
        <dbReference type="EMBL" id="CZT15404.1"/>
    </source>
</evidence>